<keyword evidence="2" id="KW-0675">Receptor</keyword>
<dbReference type="SUPFAM" id="SSF56112">
    <property type="entry name" value="Protein kinase-like (PK-like)"/>
    <property type="match status" value="1"/>
</dbReference>
<dbReference type="InterPro" id="IPR000719">
    <property type="entry name" value="Prot_kinase_dom"/>
</dbReference>
<keyword evidence="3" id="KW-1185">Reference proteome</keyword>
<dbReference type="AlphaFoldDB" id="A0A443PKB6"/>
<keyword evidence="2" id="KW-0418">Kinase</keyword>
<reference evidence="2 3" key="1">
    <citation type="journal article" date="2019" name="Nat. Plants">
        <title>Stout camphor tree genome fills gaps in understanding of flowering plant genome evolution.</title>
        <authorList>
            <person name="Chaw S.M."/>
            <person name="Liu Y.C."/>
            <person name="Wu Y.W."/>
            <person name="Wang H.Y."/>
            <person name="Lin C.I."/>
            <person name="Wu C.S."/>
            <person name="Ke H.M."/>
            <person name="Chang L.Y."/>
            <person name="Hsu C.Y."/>
            <person name="Yang H.T."/>
            <person name="Sudianto E."/>
            <person name="Hsu M.H."/>
            <person name="Wu K.P."/>
            <person name="Wang L.N."/>
            <person name="Leebens-Mack J.H."/>
            <person name="Tsai I.J."/>
        </authorList>
    </citation>
    <scope>NUCLEOTIDE SEQUENCE [LARGE SCALE GENOMIC DNA]</scope>
    <source>
        <strain evidence="3">cv. Chaw 1501</strain>
        <tissue evidence="2">Young leaves</tissue>
    </source>
</reference>
<dbReference type="InterPro" id="IPR011009">
    <property type="entry name" value="Kinase-like_dom_sf"/>
</dbReference>
<comment type="caution">
    <text evidence="2">The sequence shown here is derived from an EMBL/GenBank/DDBJ whole genome shotgun (WGS) entry which is preliminary data.</text>
</comment>
<evidence type="ECO:0000313" key="2">
    <source>
        <dbReference type="EMBL" id="RWR91221.1"/>
    </source>
</evidence>
<dbReference type="PANTHER" id="PTHR48055">
    <property type="entry name" value="LEUCINE-RICH REPEAT RECEPTOR PROTEIN KINASE EMS1"/>
    <property type="match status" value="1"/>
</dbReference>
<keyword evidence="2" id="KW-0808">Transferase</keyword>
<dbReference type="EMBL" id="QPKB01000008">
    <property type="protein sequence ID" value="RWR91221.1"/>
    <property type="molecule type" value="Genomic_DNA"/>
</dbReference>
<dbReference type="Proteomes" id="UP000283530">
    <property type="component" value="Unassembled WGS sequence"/>
</dbReference>
<sequence>MGANPSTYGDVYSYGILLLEMLTGKRPSDDMFKNNLNLHQFAKMALPERVMEIIDRQLLSHENEVIRQSEIHNKLRSIMHETLVSLVKIGVSCSNDSPRERMEMKDVVIELHKGILLMEMLTGKRPTDDIFKENQNLHQFAKMVLLEQVMKIICHQLLSEEIASIRHNENYCDMRCRMHMNLGSLVRIGVSCSIESPKERMQMNDVLIELPRVKEFYLGVGK</sequence>
<dbReference type="GO" id="GO:0004672">
    <property type="term" value="F:protein kinase activity"/>
    <property type="evidence" value="ECO:0007669"/>
    <property type="project" value="InterPro"/>
</dbReference>
<accession>A0A443PKB6</accession>
<evidence type="ECO:0000313" key="3">
    <source>
        <dbReference type="Proteomes" id="UP000283530"/>
    </source>
</evidence>
<name>A0A443PKB6_9MAGN</name>
<dbReference type="PANTHER" id="PTHR48055:SF55">
    <property type="entry name" value="PROTEIN KINASE DOMAIN-CONTAINING PROTEIN"/>
    <property type="match status" value="1"/>
</dbReference>
<dbReference type="GO" id="GO:0016020">
    <property type="term" value="C:membrane"/>
    <property type="evidence" value="ECO:0007669"/>
    <property type="project" value="TreeGrafter"/>
</dbReference>
<dbReference type="GO" id="GO:0005524">
    <property type="term" value="F:ATP binding"/>
    <property type="evidence" value="ECO:0007669"/>
    <property type="project" value="InterPro"/>
</dbReference>
<dbReference type="OrthoDB" id="4062651at2759"/>
<organism evidence="2 3">
    <name type="scientific">Cinnamomum micranthum f. kanehirae</name>
    <dbReference type="NCBI Taxonomy" id="337451"/>
    <lineage>
        <taxon>Eukaryota</taxon>
        <taxon>Viridiplantae</taxon>
        <taxon>Streptophyta</taxon>
        <taxon>Embryophyta</taxon>
        <taxon>Tracheophyta</taxon>
        <taxon>Spermatophyta</taxon>
        <taxon>Magnoliopsida</taxon>
        <taxon>Magnoliidae</taxon>
        <taxon>Laurales</taxon>
        <taxon>Lauraceae</taxon>
        <taxon>Cinnamomum</taxon>
    </lineage>
</organism>
<dbReference type="Gene3D" id="1.10.510.10">
    <property type="entry name" value="Transferase(Phosphotransferase) domain 1"/>
    <property type="match status" value="2"/>
</dbReference>
<gene>
    <name evidence="2" type="ORF">CKAN_02036700</name>
</gene>
<feature type="domain" description="Protein kinase" evidence="1">
    <location>
        <begin position="1"/>
        <end position="83"/>
    </location>
</feature>
<protein>
    <submittedName>
        <fullName evidence="2">Putative LRR receptor-like serine/threonine-protein kinase</fullName>
    </submittedName>
</protein>
<dbReference type="InterPro" id="IPR051564">
    <property type="entry name" value="LRR_receptor-like_kinase"/>
</dbReference>
<evidence type="ECO:0000259" key="1">
    <source>
        <dbReference type="PROSITE" id="PS50011"/>
    </source>
</evidence>
<dbReference type="PROSITE" id="PS50011">
    <property type="entry name" value="PROTEIN_KINASE_DOM"/>
    <property type="match status" value="1"/>
</dbReference>
<proteinExistence type="predicted"/>